<dbReference type="EC" id="3.4.11.9" evidence="4"/>
<evidence type="ECO:0000256" key="8">
    <source>
        <dbReference type="ARBA" id="ARBA00023049"/>
    </source>
</evidence>
<keyword evidence="9" id="KW-0464">Manganese</keyword>
<evidence type="ECO:0000256" key="3">
    <source>
        <dbReference type="ARBA" id="ARBA00008766"/>
    </source>
</evidence>
<evidence type="ECO:0000256" key="6">
    <source>
        <dbReference type="ARBA" id="ARBA00022723"/>
    </source>
</evidence>
<proteinExistence type="inferred from homology"/>
<comment type="cofactor">
    <cofactor evidence="2">
        <name>Mn(2+)</name>
        <dbReference type="ChEBI" id="CHEBI:29035"/>
    </cofactor>
</comment>
<dbReference type="PANTHER" id="PTHR43226:SF4">
    <property type="entry name" value="XAA-PRO AMINOPEPTIDASE 3"/>
    <property type="match status" value="1"/>
</dbReference>
<evidence type="ECO:0000256" key="7">
    <source>
        <dbReference type="ARBA" id="ARBA00022801"/>
    </source>
</evidence>
<dbReference type="GO" id="GO:0030145">
    <property type="term" value="F:manganese ion binding"/>
    <property type="evidence" value="ECO:0007669"/>
    <property type="project" value="InterPro"/>
</dbReference>
<dbReference type="InterPro" id="IPR036005">
    <property type="entry name" value="Creatinase/aminopeptidase-like"/>
</dbReference>
<dbReference type="GO" id="GO:0005829">
    <property type="term" value="C:cytosol"/>
    <property type="evidence" value="ECO:0007669"/>
    <property type="project" value="TreeGrafter"/>
</dbReference>
<feature type="domain" description="Aminopeptidase P N-terminal" evidence="11">
    <location>
        <begin position="2"/>
        <end position="130"/>
    </location>
</feature>
<comment type="catalytic activity">
    <reaction evidence="1">
        <text>Release of any N-terminal amino acid, including proline, that is linked to proline, even from a dipeptide or tripeptide.</text>
        <dbReference type="EC" id="3.4.11.9"/>
    </reaction>
</comment>
<dbReference type="GO" id="GO:0070006">
    <property type="term" value="F:metalloaminopeptidase activity"/>
    <property type="evidence" value="ECO:0007669"/>
    <property type="project" value="InterPro"/>
</dbReference>
<dbReference type="AlphaFoldDB" id="A0A840E6Y5"/>
<comment type="caution">
    <text evidence="12">The sequence shown here is derived from an EMBL/GenBank/DDBJ whole genome shotgun (WGS) entry which is preliminary data.</text>
</comment>
<evidence type="ECO:0000313" key="12">
    <source>
        <dbReference type="EMBL" id="MBB4078977.1"/>
    </source>
</evidence>
<dbReference type="CDD" id="cd01087">
    <property type="entry name" value="Prolidase"/>
    <property type="match status" value="1"/>
</dbReference>
<dbReference type="PANTHER" id="PTHR43226">
    <property type="entry name" value="XAA-PRO AMINOPEPTIDASE 3"/>
    <property type="match status" value="1"/>
</dbReference>
<dbReference type="Gene3D" id="3.40.350.10">
    <property type="entry name" value="Creatinase/prolidase N-terminal domain"/>
    <property type="match status" value="1"/>
</dbReference>
<dbReference type="SUPFAM" id="SSF53092">
    <property type="entry name" value="Creatinase/prolidase N-terminal domain"/>
    <property type="match status" value="1"/>
</dbReference>
<organism evidence="12 13">
    <name type="scientific">Neolewinella aquimaris</name>
    <dbReference type="NCBI Taxonomy" id="1835722"/>
    <lineage>
        <taxon>Bacteria</taxon>
        <taxon>Pseudomonadati</taxon>
        <taxon>Bacteroidota</taxon>
        <taxon>Saprospiria</taxon>
        <taxon>Saprospirales</taxon>
        <taxon>Lewinellaceae</taxon>
        <taxon>Neolewinella</taxon>
    </lineage>
</organism>
<name>A0A840E6Y5_9BACT</name>
<keyword evidence="12" id="KW-0031">Aminopeptidase</keyword>
<dbReference type="SUPFAM" id="SSF55920">
    <property type="entry name" value="Creatinase/aminopeptidase"/>
    <property type="match status" value="1"/>
</dbReference>
<accession>A0A840E6Y5</accession>
<dbReference type="Pfam" id="PF05195">
    <property type="entry name" value="AMP_N"/>
    <property type="match status" value="1"/>
</dbReference>
<dbReference type="InterPro" id="IPR001131">
    <property type="entry name" value="Peptidase_M24B_aminopep-P_CS"/>
</dbReference>
<evidence type="ECO:0000256" key="9">
    <source>
        <dbReference type="ARBA" id="ARBA00023211"/>
    </source>
</evidence>
<keyword evidence="13" id="KW-1185">Reference proteome</keyword>
<dbReference type="GO" id="GO:0006508">
    <property type="term" value="P:proteolysis"/>
    <property type="evidence" value="ECO:0007669"/>
    <property type="project" value="UniProtKB-KW"/>
</dbReference>
<keyword evidence="5" id="KW-0645">Protease</keyword>
<evidence type="ECO:0000256" key="2">
    <source>
        <dbReference type="ARBA" id="ARBA00001936"/>
    </source>
</evidence>
<evidence type="ECO:0000256" key="5">
    <source>
        <dbReference type="ARBA" id="ARBA00022670"/>
    </source>
</evidence>
<dbReference type="SMART" id="SM01011">
    <property type="entry name" value="AMP_N"/>
    <property type="match status" value="1"/>
</dbReference>
<keyword evidence="8" id="KW-0482">Metalloprotease</keyword>
<comment type="similarity">
    <text evidence="3 10">Belongs to the peptidase M24B family.</text>
</comment>
<evidence type="ECO:0000256" key="10">
    <source>
        <dbReference type="RuleBase" id="RU000590"/>
    </source>
</evidence>
<keyword evidence="7 12" id="KW-0378">Hydrolase</keyword>
<dbReference type="InterPro" id="IPR000994">
    <property type="entry name" value="Pept_M24"/>
</dbReference>
<evidence type="ECO:0000313" key="13">
    <source>
        <dbReference type="Proteomes" id="UP000576209"/>
    </source>
</evidence>
<reference evidence="12 13" key="1">
    <citation type="submission" date="2020-08" db="EMBL/GenBank/DDBJ databases">
        <title>Genomic Encyclopedia of Type Strains, Phase IV (KMG-IV): sequencing the most valuable type-strain genomes for metagenomic binning, comparative biology and taxonomic classification.</title>
        <authorList>
            <person name="Goeker M."/>
        </authorList>
    </citation>
    <scope>NUCLEOTIDE SEQUENCE [LARGE SCALE GENOMIC DNA]</scope>
    <source>
        <strain evidence="12 13">DSM 105137</strain>
    </source>
</reference>
<dbReference type="EMBL" id="JACIFF010000003">
    <property type="protein sequence ID" value="MBB4078977.1"/>
    <property type="molecule type" value="Genomic_DNA"/>
</dbReference>
<dbReference type="InterPro" id="IPR029149">
    <property type="entry name" value="Creatin/AminoP/Spt16_N"/>
</dbReference>
<gene>
    <name evidence="12" type="ORF">GGR28_001594</name>
</gene>
<evidence type="ECO:0000256" key="4">
    <source>
        <dbReference type="ARBA" id="ARBA00012574"/>
    </source>
</evidence>
<protein>
    <recommendedName>
        <fullName evidence="4">Xaa-Pro aminopeptidase</fullName>
        <ecNumber evidence="4">3.4.11.9</ecNumber>
    </recommendedName>
</protein>
<dbReference type="Gene3D" id="3.90.230.10">
    <property type="entry name" value="Creatinase/methionine aminopeptidase superfamily"/>
    <property type="match status" value="1"/>
</dbReference>
<keyword evidence="6 10" id="KW-0479">Metal-binding</keyword>
<dbReference type="RefSeq" id="WP_183495223.1">
    <property type="nucleotide sequence ID" value="NZ_JACIFF010000003.1"/>
</dbReference>
<dbReference type="Proteomes" id="UP000576209">
    <property type="component" value="Unassembled WGS sequence"/>
</dbReference>
<dbReference type="InterPro" id="IPR007865">
    <property type="entry name" value="Aminopep_P_N"/>
</dbReference>
<evidence type="ECO:0000259" key="11">
    <source>
        <dbReference type="SMART" id="SM01011"/>
    </source>
</evidence>
<evidence type="ECO:0000256" key="1">
    <source>
        <dbReference type="ARBA" id="ARBA00001424"/>
    </source>
</evidence>
<dbReference type="Pfam" id="PF00557">
    <property type="entry name" value="Peptidase_M24"/>
    <property type="match status" value="1"/>
</dbReference>
<sequence length="440" mass="48659">MFSPTTYTERRKRLAQLVGSGLILLPGNGEAAMNYRGNTYPFKQDSNFRYFAGHNQPDLVLTIDAATGESHLYGDDLTLDDIVWMGEHPSTAELAERIGARAGGSLEDLAQLLKTAKNVHYLPPYREARQRHIEEWLGEGTAPSKELIRAVVELRSVKSAEEIAEMERAVRTSLKMHEAARAQTKPGMTEAEVAGLIEGIAISGGGRLSYPAIVTRNGHILHNHYHGNTLQEGDLLLIDAGAETPTGYAGDLTRTFAVGREMDERQQAVYDIVNDAKERVIKAIRPGVAYRDLHDQSARIIVDGLKELGLMRGDTNEAVAAGAHALFYPHGLGHMIGLDVHDMEDLGEDFVGYDDRIKRSPLFGTRNLRLGRELREGFVVTVEPGIYFIPTLIDRWREENNHTQFIDYEAVAAYRNFGGIRLEDDVVVTGGGARVLGKSE</sequence>
<dbReference type="InterPro" id="IPR052433">
    <property type="entry name" value="X-Pro_dipept-like"/>
</dbReference>
<dbReference type="PROSITE" id="PS00491">
    <property type="entry name" value="PROLINE_PEPTIDASE"/>
    <property type="match status" value="1"/>
</dbReference>